<keyword evidence="5" id="KW-0378">Hydrolase</keyword>
<sequence length="1169" mass="129472">MAPTMVTTVIVLVLVALTARAEILPLILRLCLQILRDLHRHMTDAERRHFLGTADSEYEVIFINDRGPRGGIHKRDVSGQQEEEDLVFEAFRKPYSLRLEPNRHLLTEASTVVTRLGGNSSRQLDVGASSCHFLHAGTELTAAVSRCRDGQLLKREASKIGIQLVSKPSLTIGSLLCSKAKHHLPKLQESNVVYKIECSCQVDGDPVVYIGETDRELGTRRGFVSDGEMLLDIAPLTPRLKELVHTHSKRSTTSVGFPHLARRAKATEIDSFVHSINIQNDFVFPHEINTDDFDDDDDIVTLEDGTRVLQTAAAALEEDRLPTRDGRRMIELGLYVDKAARETFLPFFDNDMNAFVDFILGFINQIQALYYLPSLGTKVDISINYLEIMETQQISHYDGERAQLLTSFCRYNAGRNKKAPGKNTWDMGLYLSGLDFFEQLKGRRSPVTMGLAVIAGVCSPKYSCVIGELGTTNSQGKPYPSAGFTSAYIMAHEIGHNLGMFHDGQQNACAKDGFIMSPSRGVKGETTWSSCSRDTLRGLPQNCLNDLPRKSAVQNHRIFRELPGQVYDAFDQCQLLLKDKDASVYSTEDLYDVCERVKCKSPNRIGYYYAGPALEGTFCGRERWCISGSCRAWSTPAPPIIQGGWSSWNVSSCTSGCIEKATGVAISRRRCDNPKPLNTERRCSGSSTNTQFCEDGDICPYRLSVTQYASQKCRELSQIVKDIRPDGEGTQVPHSDRKPWSACSIYCRLDSGTWYTPRQDLNDQGISAYFPDGTWCHNDGQRDYFCQLNECKPKVADPPLPARAAEPVPPTTTTPFYRPAPRPDPTTRRPAPRPDPTTRRPEPFRGDRDSFVSDPRPVPATTERPRPVAGPPRPADTYRSQGEAERDRWQHQELSASPTRFPPRPNPADWPPHNNAIHGGFGNNNRPPSSPFGNNNGLSNPFSSPGNALGRPKEELPTGGGGWFFSSDRPASTERPLLPWLFGAVPPRPTEAAPSGRWFFPDALPVASTTEASWLFGGDPGRTLDGDWAGSRLRSRSTGPAWGRESRRLLGERAAWSGSAPQGQRGGGGRIRWPDESPERPDPRRRADPARRDPARQVPRQQRQASETGGATGVRWPEGGESARWRVRPTMPTLPPPSAQRRADESAAAGGGLLASVTGLWCRFVGTCD</sequence>
<dbReference type="InterPro" id="IPR000884">
    <property type="entry name" value="TSP1_rpt"/>
</dbReference>
<dbReference type="GO" id="GO:0031012">
    <property type="term" value="C:extracellular matrix"/>
    <property type="evidence" value="ECO:0007669"/>
    <property type="project" value="TreeGrafter"/>
</dbReference>
<dbReference type="SUPFAM" id="SSF55486">
    <property type="entry name" value="Metalloproteases ('zincins'), catalytic domain"/>
    <property type="match status" value="1"/>
</dbReference>
<feature type="compositionally biased region" description="Pro residues" evidence="11">
    <location>
        <begin position="797"/>
        <end position="824"/>
    </location>
</feature>
<dbReference type="PANTHER" id="PTHR13723:SF294">
    <property type="entry name" value="A DISINTEGRIN AND METALLOPROTEINASE WITH THROMBOSPONDIN MOTIFS 7-LIKE PROTEIN"/>
    <property type="match status" value="1"/>
</dbReference>
<organism evidence="13 14">
    <name type="scientific">Amphibalanus amphitrite</name>
    <name type="common">Striped barnacle</name>
    <name type="synonym">Balanus amphitrite</name>
    <dbReference type="NCBI Taxonomy" id="1232801"/>
    <lineage>
        <taxon>Eukaryota</taxon>
        <taxon>Metazoa</taxon>
        <taxon>Ecdysozoa</taxon>
        <taxon>Arthropoda</taxon>
        <taxon>Crustacea</taxon>
        <taxon>Multicrustacea</taxon>
        <taxon>Cirripedia</taxon>
        <taxon>Thoracica</taxon>
        <taxon>Thoracicalcarea</taxon>
        <taxon>Balanomorpha</taxon>
        <taxon>Balanoidea</taxon>
        <taxon>Balanidae</taxon>
        <taxon>Amphibalaninae</taxon>
        <taxon>Amphibalanus</taxon>
    </lineage>
</organism>
<feature type="binding site" evidence="10">
    <location>
        <position position="502"/>
    </location>
    <ligand>
        <name>Zn(2+)</name>
        <dbReference type="ChEBI" id="CHEBI:29105"/>
        <note>catalytic</note>
    </ligand>
</feature>
<keyword evidence="6 10" id="KW-0862">Zinc</keyword>
<evidence type="ECO:0000259" key="12">
    <source>
        <dbReference type="PROSITE" id="PS50215"/>
    </source>
</evidence>
<feature type="compositionally biased region" description="Low complexity" evidence="11">
    <location>
        <begin position="1096"/>
        <end position="1106"/>
    </location>
</feature>
<dbReference type="Gene3D" id="3.40.390.10">
    <property type="entry name" value="Collagenase (Catalytic Domain)"/>
    <property type="match status" value="1"/>
</dbReference>
<dbReference type="Pfam" id="PF01421">
    <property type="entry name" value="Reprolysin"/>
    <property type="match status" value="1"/>
</dbReference>
<feature type="domain" description="Peptidase M12B" evidence="12">
    <location>
        <begin position="328"/>
        <end position="537"/>
    </location>
</feature>
<dbReference type="PANTHER" id="PTHR13723">
    <property type="entry name" value="ADAMTS A DISINTEGRIN AND METALLOPROTEASE WITH THROMBOSPONDIN MOTIFS PROTEASE"/>
    <property type="match status" value="1"/>
</dbReference>
<feature type="binding site" evidence="10">
    <location>
        <position position="492"/>
    </location>
    <ligand>
        <name>Zn(2+)</name>
        <dbReference type="ChEBI" id="CHEBI:29105"/>
        <note>catalytic</note>
    </ligand>
</feature>
<feature type="compositionally biased region" description="Pro residues" evidence="11">
    <location>
        <begin position="900"/>
        <end position="910"/>
    </location>
</feature>
<dbReference type="Proteomes" id="UP000440578">
    <property type="component" value="Unassembled WGS sequence"/>
</dbReference>
<dbReference type="InterPro" id="IPR041645">
    <property type="entry name" value="ADAMTS_CR_2"/>
</dbReference>
<dbReference type="Gene3D" id="2.20.100.10">
    <property type="entry name" value="Thrombospondin type-1 (TSP1) repeat"/>
    <property type="match status" value="1"/>
</dbReference>
<evidence type="ECO:0000313" key="13">
    <source>
        <dbReference type="EMBL" id="KAF0298246.1"/>
    </source>
</evidence>
<evidence type="ECO:0000256" key="6">
    <source>
        <dbReference type="ARBA" id="ARBA00022833"/>
    </source>
</evidence>
<evidence type="ECO:0000256" key="4">
    <source>
        <dbReference type="ARBA" id="ARBA00022723"/>
    </source>
</evidence>
<dbReference type="InterPro" id="IPR024079">
    <property type="entry name" value="MetalloPept_cat_dom_sf"/>
</dbReference>
<dbReference type="Pfam" id="PF17771">
    <property type="entry name" value="ADAMTS_CR_2"/>
    <property type="match status" value="1"/>
</dbReference>
<feature type="active site" evidence="10">
    <location>
        <position position="493"/>
    </location>
</feature>
<protein>
    <submittedName>
        <fullName evidence="13">A disintegrin and metalloproteinase with thrombospondin motifs adt-2</fullName>
    </submittedName>
</protein>
<reference evidence="13 14" key="1">
    <citation type="submission" date="2019-07" db="EMBL/GenBank/DDBJ databases">
        <title>Draft genome assembly of a fouling barnacle, Amphibalanus amphitrite (Darwin, 1854): The first reference genome for Thecostraca.</title>
        <authorList>
            <person name="Kim W."/>
        </authorList>
    </citation>
    <scope>NUCLEOTIDE SEQUENCE [LARGE SCALE GENOMIC DNA]</scope>
    <source>
        <strain evidence="13">SNU_AA5</strain>
        <tissue evidence="13">Soma without cirri and trophi</tissue>
    </source>
</reference>
<dbReference type="GO" id="GO:0005576">
    <property type="term" value="C:extracellular region"/>
    <property type="evidence" value="ECO:0007669"/>
    <property type="project" value="UniProtKB-SubCell"/>
</dbReference>
<keyword evidence="7" id="KW-0482">Metalloprotease</keyword>
<dbReference type="InterPro" id="IPR050439">
    <property type="entry name" value="ADAMTS_ADAMTS-like"/>
</dbReference>
<name>A0A6A4VTV9_AMPAM</name>
<keyword evidence="4 10" id="KW-0479">Metal-binding</keyword>
<evidence type="ECO:0000256" key="10">
    <source>
        <dbReference type="PROSITE-ProRule" id="PRU00276"/>
    </source>
</evidence>
<feature type="compositionally biased region" description="Basic and acidic residues" evidence="11">
    <location>
        <begin position="1072"/>
        <end position="1095"/>
    </location>
</feature>
<feature type="compositionally biased region" description="Basic and acidic residues" evidence="11">
    <location>
        <begin position="836"/>
        <end position="851"/>
    </location>
</feature>
<evidence type="ECO:0000256" key="3">
    <source>
        <dbReference type="ARBA" id="ARBA00022670"/>
    </source>
</evidence>
<feature type="region of interest" description="Disordered" evidence="11">
    <location>
        <begin position="1017"/>
        <end position="1146"/>
    </location>
</feature>
<dbReference type="InterPro" id="IPR036383">
    <property type="entry name" value="TSP1_rpt_sf"/>
</dbReference>
<keyword evidence="8" id="KW-1015">Disulfide bond</keyword>
<comment type="subcellular location">
    <subcellularLocation>
        <location evidence="1">Secreted</location>
    </subcellularLocation>
</comment>
<dbReference type="EMBL" id="VIIS01001440">
    <property type="protein sequence ID" value="KAF0298246.1"/>
    <property type="molecule type" value="Genomic_DNA"/>
</dbReference>
<dbReference type="PROSITE" id="PS50215">
    <property type="entry name" value="ADAM_MEPRO"/>
    <property type="match status" value="1"/>
</dbReference>
<evidence type="ECO:0000256" key="1">
    <source>
        <dbReference type="ARBA" id="ARBA00004613"/>
    </source>
</evidence>
<keyword evidence="3" id="KW-0645">Protease</keyword>
<dbReference type="GO" id="GO:0006508">
    <property type="term" value="P:proteolysis"/>
    <property type="evidence" value="ECO:0007669"/>
    <property type="project" value="UniProtKB-KW"/>
</dbReference>
<feature type="compositionally biased region" description="Basic and acidic residues" evidence="11">
    <location>
        <begin position="882"/>
        <end position="891"/>
    </location>
</feature>
<dbReference type="GO" id="GO:0007229">
    <property type="term" value="P:integrin-mediated signaling pathway"/>
    <property type="evidence" value="ECO:0007669"/>
    <property type="project" value="UniProtKB-KW"/>
</dbReference>
<dbReference type="GO" id="GO:0030198">
    <property type="term" value="P:extracellular matrix organization"/>
    <property type="evidence" value="ECO:0007669"/>
    <property type="project" value="TreeGrafter"/>
</dbReference>
<keyword evidence="13" id="KW-0401">Integrin</keyword>
<comment type="caution">
    <text evidence="10">Lacks conserved residue(s) required for the propagation of feature annotation.</text>
</comment>
<dbReference type="InterPro" id="IPR001590">
    <property type="entry name" value="Peptidase_M12B"/>
</dbReference>
<dbReference type="GO" id="GO:0046872">
    <property type="term" value="F:metal ion binding"/>
    <property type="evidence" value="ECO:0007669"/>
    <property type="project" value="UniProtKB-KW"/>
</dbReference>
<evidence type="ECO:0000313" key="14">
    <source>
        <dbReference type="Proteomes" id="UP000440578"/>
    </source>
</evidence>
<gene>
    <name evidence="13" type="primary">adt-2</name>
    <name evidence="13" type="ORF">FJT64_004363</name>
</gene>
<dbReference type="OrthoDB" id="9942326at2759"/>
<evidence type="ECO:0000256" key="9">
    <source>
        <dbReference type="ARBA" id="ARBA00023180"/>
    </source>
</evidence>
<keyword evidence="9" id="KW-0325">Glycoprotein</keyword>
<dbReference type="AlphaFoldDB" id="A0A6A4VTV9"/>
<proteinExistence type="predicted"/>
<evidence type="ECO:0000256" key="8">
    <source>
        <dbReference type="ARBA" id="ARBA00023157"/>
    </source>
</evidence>
<dbReference type="Gene3D" id="3.40.1620.60">
    <property type="match status" value="1"/>
</dbReference>
<comment type="caution">
    <text evidence="13">The sequence shown here is derived from an EMBL/GenBank/DDBJ whole genome shotgun (WGS) entry which is preliminary data.</text>
</comment>
<keyword evidence="2" id="KW-0964">Secreted</keyword>
<evidence type="ECO:0000256" key="5">
    <source>
        <dbReference type="ARBA" id="ARBA00022801"/>
    </source>
</evidence>
<accession>A0A6A4VTV9</accession>
<evidence type="ECO:0000256" key="2">
    <source>
        <dbReference type="ARBA" id="ARBA00022525"/>
    </source>
</evidence>
<feature type="compositionally biased region" description="Polar residues" evidence="11">
    <location>
        <begin position="923"/>
        <end position="946"/>
    </location>
</feature>
<dbReference type="GO" id="GO:0004222">
    <property type="term" value="F:metalloendopeptidase activity"/>
    <property type="evidence" value="ECO:0007669"/>
    <property type="project" value="InterPro"/>
</dbReference>
<feature type="binding site" evidence="10">
    <location>
        <position position="496"/>
    </location>
    <ligand>
        <name>Zn(2+)</name>
        <dbReference type="ChEBI" id="CHEBI:29105"/>
        <note>catalytic</note>
    </ligand>
</feature>
<feature type="region of interest" description="Disordered" evidence="11">
    <location>
        <begin position="797"/>
        <end position="971"/>
    </location>
</feature>
<dbReference type="PROSITE" id="PS50092">
    <property type="entry name" value="TSP1"/>
    <property type="match status" value="1"/>
</dbReference>
<evidence type="ECO:0000256" key="7">
    <source>
        <dbReference type="ARBA" id="ARBA00023049"/>
    </source>
</evidence>
<evidence type="ECO:0000256" key="11">
    <source>
        <dbReference type="SAM" id="MobiDB-lite"/>
    </source>
</evidence>
<keyword evidence="14" id="KW-1185">Reference proteome</keyword>